<dbReference type="EMBL" id="VWXX01000026">
    <property type="protein sequence ID" value="KAA6183920.1"/>
    <property type="molecule type" value="Genomic_DNA"/>
</dbReference>
<evidence type="ECO:0000313" key="2">
    <source>
        <dbReference type="Proteomes" id="UP000322981"/>
    </source>
</evidence>
<sequence>MQAIEFEANIQDGAIKLPSQYHAMESKHVKVVAWVEDSVANDQTAKPHQEQTPFFADGYIDQHWRELIITTSPNPLEDDDAVLQEDYGAYLSAKHSS</sequence>
<accession>A0A5M8FIW0</accession>
<evidence type="ECO:0000313" key="1">
    <source>
        <dbReference type="EMBL" id="KAA6183920.1"/>
    </source>
</evidence>
<gene>
    <name evidence="1" type="ORF">F2Q65_14000</name>
</gene>
<dbReference type="AlphaFoldDB" id="A0A5M8FIW0"/>
<dbReference type="Proteomes" id="UP000322981">
    <property type="component" value="Unassembled WGS sequence"/>
</dbReference>
<organism evidence="1 2">
    <name type="scientific">Thiohalocapsa marina</name>
    <dbReference type="NCBI Taxonomy" id="424902"/>
    <lineage>
        <taxon>Bacteria</taxon>
        <taxon>Pseudomonadati</taxon>
        <taxon>Pseudomonadota</taxon>
        <taxon>Gammaproteobacteria</taxon>
        <taxon>Chromatiales</taxon>
        <taxon>Chromatiaceae</taxon>
        <taxon>Thiohalocapsa</taxon>
    </lineage>
</organism>
<protein>
    <submittedName>
        <fullName evidence="1">Uncharacterized protein</fullName>
    </submittedName>
</protein>
<reference evidence="1 2" key="1">
    <citation type="submission" date="2019-09" db="EMBL/GenBank/DDBJ databases">
        <title>Whole-genome sequence of the purple sulfur bacterium Thiohalocapsa marina DSM 19078.</title>
        <authorList>
            <person name="Kyndt J.A."/>
            <person name="Meyer T.E."/>
        </authorList>
    </citation>
    <scope>NUCLEOTIDE SEQUENCE [LARGE SCALE GENOMIC DNA]</scope>
    <source>
        <strain evidence="1 2">DSM 19078</strain>
    </source>
</reference>
<name>A0A5M8FIW0_9GAMM</name>
<dbReference type="OrthoDB" id="5616219at2"/>
<comment type="caution">
    <text evidence="1">The sequence shown here is derived from an EMBL/GenBank/DDBJ whole genome shotgun (WGS) entry which is preliminary data.</text>
</comment>
<keyword evidence="2" id="KW-1185">Reference proteome</keyword>
<proteinExistence type="predicted"/>
<dbReference type="RefSeq" id="WP_150094031.1">
    <property type="nucleotide sequence ID" value="NZ_VWXX01000026.1"/>
</dbReference>